<dbReference type="PROSITE" id="PS01270">
    <property type="entry name" value="BAND_7"/>
    <property type="match status" value="1"/>
</dbReference>
<evidence type="ECO:0000256" key="1">
    <source>
        <dbReference type="ARBA" id="ARBA00008164"/>
    </source>
</evidence>
<dbReference type="InterPro" id="IPR018080">
    <property type="entry name" value="Band_7/stomatin-like_CS"/>
</dbReference>
<dbReference type="Pfam" id="PF01145">
    <property type="entry name" value="Band_7"/>
    <property type="match status" value="1"/>
</dbReference>
<proteinExistence type="inferred from homology"/>
<reference evidence="4" key="1">
    <citation type="submission" date="2021-04" db="EMBL/GenBank/DDBJ databases">
        <title>A novel Synergistetes isolate from a pyrite-forming mixed culture.</title>
        <authorList>
            <person name="Bunk B."/>
            <person name="Sproer C."/>
            <person name="Spring S."/>
            <person name="Pester M."/>
        </authorList>
    </citation>
    <scope>NUCLEOTIDE SEQUENCE [LARGE SCALE GENOMIC DNA]</scope>
    <source>
        <strain evidence="4">J.5.4.2-T.3.5.2</strain>
    </source>
</reference>
<keyword evidence="4" id="KW-1185">Reference proteome</keyword>
<dbReference type="EMBL" id="CP072943">
    <property type="protein sequence ID" value="QTX31787.1"/>
    <property type="molecule type" value="Genomic_DNA"/>
</dbReference>
<dbReference type="KEGG" id="aram:KAR29_10635"/>
<comment type="similarity">
    <text evidence="1">Belongs to the band 7/mec-2 family.</text>
</comment>
<accession>A0A9Q7AMT7</accession>
<dbReference type="InterPro" id="IPR036013">
    <property type="entry name" value="Band_7/SPFH_dom_sf"/>
</dbReference>
<feature type="domain" description="Band 7" evidence="2">
    <location>
        <begin position="16"/>
        <end position="188"/>
    </location>
</feature>
<dbReference type="GO" id="GO:0098552">
    <property type="term" value="C:side of membrane"/>
    <property type="evidence" value="ECO:0007669"/>
    <property type="project" value="UniProtKB-ARBA"/>
</dbReference>
<sequence length="318" mass="35418">MVILALVALVVILVVSGIRIVPQSQRVIIERLGKFHKILEPGINVIFPILDREKSIVWIVAGKGTRPTSKLDMREQVYDFPRQNVISRDNVFMEINALLYFQINNPFKAVYEIANLPLALEKLTQTSLRSVMGEMDLDEILSKRAEINERLRVTLDEATDAWGVKVTRVEIQDVNPPESVQTAMQKQMESERSRRARVTEAEGQKRAQILEAEGGQQAQINRAEGEKEALILNAEARAQARVRQATAEAEAIASIAEAVKAAGGDPTQYLIALKYMETLHEMVSGRDNKVVYLPYEATALLGSLGGLKEIFTGKPEKA</sequence>
<evidence type="ECO:0000313" key="3">
    <source>
        <dbReference type="EMBL" id="QTX31787.1"/>
    </source>
</evidence>
<dbReference type="InterPro" id="IPR001107">
    <property type="entry name" value="Band_7"/>
</dbReference>
<name>A0A9Q7AMT7_9BACT</name>
<organism evidence="3 4">
    <name type="scientific">Aminithiophilus ramosus</name>
    <dbReference type="NCBI Taxonomy" id="3029084"/>
    <lineage>
        <taxon>Bacteria</taxon>
        <taxon>Thermotogati</taxon>
        <taxon>Synergistota</taxon>
        <taxon>Synergistia</taxon>
        <taxon>Synergistales</taxon>
        <taxon>Aminithiophilaceae</taxon>
        <taxon>Aminithiophilus</taxon>
    </lineage>
</organism>
<dbReference type="GO" id="GO:0005886">
    <property type="term" value="C:plasma membrane"/>
    <property type="evidence" value="ECO:0007669"/>
    <property type="project" value="UniProtKB-ARBA"/>
</dbReference>
<dbReference type="SMART" id="SM00244">
    <property type="entry name" value="PHB"/>
    <property type="match status" value="1"/>
</dbReference>
<dbReference type="CDD" id="cd08829">
    <property type="entry name" value="SPFH_paraslipin"/>
    <property type="match status" value="1"/>
</dbReference>
<gene>
    <name evidence="3" type="ORF">KAR29_10635</name>
</gene>
<dbReference type="Proteomes" id="UP000671879">
    <property type="component" value="Chromosome"/>
</dbReference>
<protein>
    <submittedName>
        <fullName evidence="3">SPFH/Band 7/PHB domain protein</fullName>
    </submittedName>
</protein>
<dbReference type="FunFam" id="3.30.479.30:FF:000004">
    <property type="entry name" value="Putative membrane protease family, stomatin"/>
    <property type="match status" value="1"/>
</dbReference>
<dbReference type="AlphaFoldDB" id="A0A9Q7AMT7"/>
<evidence type="ECO:0000313" key="4">
    <source>
        <dbReference type="Proteomes" id="UP000671879"/>
    </source>
</evidence>
<dbReference type="PANTHER" id="PTHR43327">
    <property type="entry name" value="STOMATIN-LIKE PROTEIN 2, MITOCHONDRIAL"/>
    <property type="match status" value="1"/>
</dbReference>
<dbReference type="PANTHER" id="PTHR43327:SF10">
    <property type="entry name" value="STOMATIN-LIKE PROTEIN 2, MITOCHONDRIAL"/>
    <property type="match status" value="1"/>
</dbReference>
<dbReference type="Gene3D" id="3.30.479.30">
    <property type="entry name" value="Band 7 domain"/>
    <property type="match status" value="1"/>
</dbReference>
<dbReference type="InterPro" id="IPR050710">
    <property type="entry name" value="Band7/mec-2_domain"/>
</dbReference>
<dbReference type="SUPFAM" id="SSF117892">
    <property type="entry name" value="Band 7/SPFH domain"/>
    <property type="match status" value="1"/>
</dbReference>
<dbReference type="RefSeq" id="WP_274372971.1">
    <property type="nucleotide sequence ID" value="NZ_CP072943.1"/>
</dbReference>
<evidence type="ECO:0000259" key="2">
    <source>
        <dbReference type="SMART" id="SM00244"/>
    </source>
</evidence>